<reference evidence="1" key="1">
    <citation type="submission" date="2014-07" db="EMBL/GenBank/DDBJ databases">
        <title>Identification of a novel salt tolerance gene in wild soybean by whole-genome sequencing.</title>
        <authorList>
            <person name="Lam H.-M."/>
            <person name="Qi X."/>
            <person name="Li M.-W."/>
            <person name="Liu X."/>
            <person name="Xie M."/>
            <person name="Ni M."/>
            <person name="Xu X."/>
        </authorList>
    </citation>
    <scope>NUCLEOTIDE SEQUENCE [LARGE SCALE GENOMIC DNA]</scope>
    <source>
        <tissue evidence="1">Root</tissue>
    </source>
</reference>
<accession>A0A0B2R999</accession>
<proteinExistence type="predicted"/>
<organism evidence="1">
    <name type="scientific">Glycine soja</name>
    <name type="common">Wild soybean</name>
    <dbReference type="NCBI Taxonomy" id="3848"/>
    <lineage>
        <taxon>Eukaryota</taxon>
        <taxon>Viridiplantae</taxon>
        <taxon>Streptophyta</taxon>
        <taxon>Embryophyta</taxon>
        <taxon>Tracheophyta</taxon>
        <taxon>Spermatophyta</taxon>
        <taxon>Magnoliopsida</taxon>
        <taxon>eudicotyledons</taxon>
        <taxon>Gunneridae</taxon>
        <taxon>Pentapetalae</taxon>
        <taxon>rosids</taxon>
        <taxon>fabids</taxon>
        <taxon>Fabales</taxon>
        <taxon>Fabaceae</taxon>
        <taxon>Papilionoideae</taxon>
        <taxon>50 kb inversion clade</taxon>
        <taxon>NPAAA clade</taxon>
        <taxon>indigoferoid/millettioid clade</taxon>
        <taxon>Phaseoleae</taxon>
        <taxon>Glycine</taxon>
        <taxon>Glycine subgen. Soja</taxon>
    </lineage>
</organism>
<name>A0A0B2R999_GLYSO</name>
<dbReference type="AlphaFoldDB" id="A0A0B2R999"/>
<dbReference type="PANTHER" id="PTHR33116:SF78">
    <property type="entry name" value="OS12G0587133 PROTEIN"/>
    <property type="match status" value="1"/>
</dbReference>
<dbReference type="PANTHER" id="PTHR33116">
    <property type="entry name" value="REVERSE TRANSCRIPTASE ZINC-BINDING DOMAIN-CONTAINING PROTEIN-RELATED-RELATED"/>
    <property type="match status" value="1"/>
</dbReference>
<evidence type="ECO:0000313" key="1">
    <source>
        <dbReference type="EMBL" id="KHN28528.1"/>
    </source>
</evidence>
<sequence length="117" mass="13437">MIDKIKKRLSGWKSRNLSLAGRVTLPQSSLLSILAYIMQITPLPASACKDIENLCQYFIWGSTHDRRKVHLIFWEDICKPKDKVLGLGFRSMAIPKGYKKNFHVSYLEGYCLNVAFD</sequence>
<protein>
    <submittedName>
        <fullName evidence="1">Putative ribonuclease H protein</fullName>
    </submittedName>
</protein>
<dbReference type="EMBL" id="KN652614">
    <property type="protein sequence ID" value="KHN28528.1"/>
    <property type="molecule type" value="Genomic_DNA"/>
</dbReference>
<gene>
    <name evidence="1" type="ORF">glysoja_029355</name>
</gene>
<dbReference type="Proteomes" id="UP000053555">
    <property type="component" value="Unassembled WGS sequence"/>
</dbReference>